<keyword evidence="3" id="KW-1185">Reference proteome</keyword>
<dbReference type="Proteomes" id="UP000324479">
    <property type="component" value="Unassembled WGS sequence"/>
</dbReference>
<organism evidence="2 3">
    <name type="scientific">Roseiconus nitratireducens</name>
    <dbReference type="NCBI Taxonomy" id="2605748"/>
    <lineage>
        <taxon>Bacteria</taxon>
        <taxon>Pseudomonadati</taxon>
        <taxon>Planctomycetota</taxon>
        <taxon>Planctomycetia</taxon>
        <taxon>Pirellulales</taxon>
        <taxon>Pirellulaceae</taxon>
        <taxon>Roseiconus</taxon>
    </lineage>
</organism>
<name>A0A5M6D3U6_9BACT</name>
<dbReference type="GO" id="GO:0005524">
    <property type="term" value="F:ATP binding"/>
    <property type="evidence" value="ECO:0007669"/>
    <property type="project" value="TreeGrafter"/>
</dbReference>
<dbReference type="GO" id="GO:0019941">
    <property type="term" value="P:modification-dependent protein catabolic process"/>
    <property type="evidence" value="ECO:0007669"/>
    <property type="project" value="InterPro"/>
</dbReference>
<accession>A0A5M6D3U6</accession>
<gene>
    <name evidence="2" type="ORF">FYK55_15340</name>
</gene>
<dbReference type="RefSeq" id="WP_150077325.1">
    <property type="nucleotide sequence ID" value="NZ_VWOX01000008.1"/>
</dbReference>
<dbReference type="EMBL" id="VWOX01000008">
    <property type="protein sequence ID" value="KAA5542178.1"/>
    <property type="molecule type" value="Genomic_DNA"/>
</dbReference>
<dbReference type="Pfam" id="PF03136">
    <property type="entry name" value="Pup_ligase"/>
    <property type="match status" value="1"/>
</dbReference>
<reference evidence="2 3" key="1">
    <citation type="submission" date="2019-08" db="EMBL/GenBank/DDBJ databases">
        <authorList>
            <person name="Dhanesh K."/>
            <person name="Kumar G."/>
            <person name="Sasikala C."/>
            <person name="Venkata Ramana C."/>
        </authorList>
    </citation>
    <scope>NUCLEOTIDE SEQUENCE [LARGE SCALE GENOMIC DNA]</scope>
    <source>
        <strain evidence="2 3">JC645</strain>
    </source>
</reference>
<evidence type="ECO:0000313" key="3">
    <source>
        <dbReference type="Proteomes" id="UP000324479"/>
    </source>
</evidence>
<evidence type="ECO:0000256" key="1">
    <source>
        <dbReference type="SAM" id="Phobius"/>
    </source>
</evidence>
<sequence>MTLPPLGRLLGLETEYALRTPDGSEVQIESQRDAYNAISAQLRSTLPCADADLTYSGKVGIFLATGGAVWFESLLPSLNTGLIEGATPECVGPRQAIVCQRAQDRLLCQAAAAHGIDLLKNDCDAQDHAYGAQENFEIEVFSASRSDHWAGQVVVFLLAVLALVTQLLAVGVLLLLLLTLPLTALIYRCLSALGRYRDDRSRRAGFDFWIGRSWREGWNGADIPIGGWAARLILGVIVTLVMPLSLAMWLLVLPTRLGSMHRKLAPFLATRLIFAGAGRLDRRGRFHLSDKAFSKRLVAGIPEYAHGFFSLGQVLKPVLSIVRAGEILNSRQRVQIAVGDSNLCEEAEYLRVGTTALVIDAIEAGYFDDPIRIRRPVAALKRFDRDPTLQATAQVVEEGPRTAIEIQRMFWKRCRRYLDDVHQMGKPTDAAADVPDQRKTRVTEAEDILRRWDDVLSRLRQDPESLIGRVDWVTKQFLLQQTEPHGSAAARKKIDLKYHQLGPEGYFSKFAQTDYPVRILCPDEIERAMRMPPPDSPACRRAARIREFSRTGGKASWKT</sequence>
<dbReference type="GO" id="GO:0010498">
    <property type="term" value="P:proteasomal protein catabolic process"/>
    <property type="evidence" value="ECO:0007669"/>
    <property type="project" value="InterPro"/>
</dbReference>
<evidence type="ECO:0000313" key="2">
    <source>
        <dbReference type="EMBL" id="KAA5542178.1"/>
    </source>
</evidence>
<dbReference type="AlphaFoldDB" id="A0A5M6D3U6"/>
<dbReference type="PANTHER" id="PTHR42307:SF2">
    <property type="entry name" value="PUP DEAMIDASE_DEPUPYLASE"/>
    <property type="match status" value="1"/>
</dbReference>
<dbReference type="GO" id="GO:0070490">
    <property type="term" value="P:protein pupylation"/>
    <property type="evidence" value="ECO:0007669"/>
    <property type="project" value="TreeGrafter"/>
</dbReference>
<keyword evidence="1" id="KW-0472">Membrane</keyword>
<feature type="transmembrane region" description="Helical" evidence="1">
    <location>
        <begin position="228"/>
        <end position="253"/>
    </location>
</feature>
<dbReference type="InterPro" id="IPR004347">
    <property type="entry name" value="Pup_ligase/deamidase"/>
</dbReference>
<feature type="transmembrane region" description="Helical" evidence="1">
    <location>
        <begin position="153"/>
        <end position="178"/>
    </location>
</feature>
<protein>
    <submittedName>
        <fullName evidence="2">Uncharacterized protein</fullName>
    </submittedName>
</protein>
<proteinExistence type="predicted"/>
<dbReference type="PANTHER" id="PTHR42307">
    <property type="entry name" value="PUP DEAMIDASE/DEPUPYLASE"/>
    <property type="match status" value="1"/>
</dbReference>
<keyword evidence="1" id="KW-1133">Transmembrane helix</keyword>
<comment type="caution">
    <text evidence="2">The sequence shown here is derived from an EMBL/GenBank/DDBJ whole genome shotgun (WGS) entry which is preliminary data.</text>
</comment>
<keyword evidence="1" id="KW-0812">Transmembrane</keyword>